<dbReference type="Gene3D" id="3.60.21.10">
    <property type="match status" value="1"/>
</dbReference>
<evidence type="ECO:0000313" key="2">
    <source>
        <dbReference type="EMBL" id="SFV75745.1"/>
    </source>
</evidence>
<dbReference type="AlphaFoldDB" id="A0A1W1D542"/>
<dbReference type="PANTHER" id="PTHR42850:SF4">
    <property type="entry name" value="ZINC-DEPENDENT ENDOPOLYPHOSPHATASE"/>
    <property type="match status" value="1"/>
</dbReference>
<reference evidence="2" key="1">
    <citation type="submission" date="2016-10" db="EMBL/GenBank/DDBJ databases">
        <authorList>
            <person name="de Groot N.N."/>
        </authorList>
    </citation>
    <scope>NUCLEOTIDE SEQUENCE</scope>
</reference>
<feature type="domain" description="Calcineurin-like phosphoesterase" evidence="1">
    <location>
        <begin position="18"/>
        <end position="196"/>
    </location>
</feature>
<dbReference type="SUPFAM" id="SSF56300">
    <property type="entry name" value="Metallo-dependent phosphatases"/>
    <property type="match status" value="1"/>
</dbReference>
<accession>A0A1W1D542</accession>
<dbReference type="InterPro" id="IPR029052">
    <property type="entry name" value="Metallo-depent_PP-like"/>
</dbReference>
<proteinExistence type="predicted"/>
<dbReference type="InterPro" id="IPR004843">
    <property type="entry name" value="Calcineurin-like_PHP"/>
</dbReference>
<dbReference type="GO" id="GO:0005737">
    <property type="term" value="C:cytoplasm"/>
    <property type="evidence" value="ECO:0007669"/>
    <property type="project" value="TreeGrafter"/>
</dbReference>
<organism evidence="2">
    <name type="scientific">hydrothermal vent metagenome</name>
    <dbReference type="NCBI Taxonomy" id="652676"/>
    <lineage>
        <taxon>unclassified sequences</taxon>
        <taxon>metagenomes</taxon>
        <taxon>ecological metagenomes</taxon>
    </lineage>
</organism>
<gene>
    <name evidence="2" type="ORF">MNB_SM-3-1279</name>
</gene>
<protein>
    <submittedName>
        <fullName evidence="2">Serine/threonine protein phosphatase</fullName>
    </submittedName>
</protein>
<dbReference type="InterPro" id="IPR050126">
    <property type="entry name" value="Ap4A_hydrolase"/>
</dbReference>
<evidence type="ECO:0000259" key="1">
    <source>
        <dbReference type="Pfam" id="PF00149"/>
    </source>
</evidence>
<dbReference type="GO" id="GO:0016791">
    <property type="term" value="F:phosphatase activity"/>
    <property type="evidence" value="ECO:0007669"/>
    <property type="project" value="TreeGrafter"/>
</dbReference>
<dbReference type="Pfam" id="PF00149">
    <property type="entry name" value="Metallophos"/>
    <property type="match status" value="1"/>
</dbReference>
<dbReference type="EMBL" id="FPHP01000046">
    <property type="protein sequence ID" value="SFV75745.1"/>
    <property type="molecule type" value="Genomic_DNA"/>
</dbReference>
<sequence>MIQSFFKRLKNVINPTPRLIVYGDIHGCLKELQALRKKIDPLKRDIEVSVGDFITKGEDSIGVIDYMIENNIYAVLGNHEEKLLRYLKHFRLDEKNMIKLNDDEKKILKQMRKKHLHYLEKLPVFLKFGDITIVHGGLENGMKLHKLSSKMIQKILRLRYVDENGHFITKIGKAKKRRFWADVYDGSEGFVIHGHRWSKTVHIHEHAIGIDTGCVYGHKLTALVLSSKYDYRIVQQESFKKKSDILEK</sequence>
<dbReference type="PANTHER" id="PTHR42850">
    <property type="entry name" value="METALLOPHOSPHOESTERASE"/>
    <property type="match status" value="1"/>
</dbReference>
<name>A0A1W1D542_9ZZZZ</name>